<feature type="transmembrane region" description="Helical" evidence="1">
    <location>
        <begin position="6"/>
        <end position="23"/>
    </location>
</feature>
<keyword evidence="1" id="KW-0472">Membrane</keyword>
<dbReference type="EMBL" id="VBUK01000022">
    <property type="protein sequence ID" value="TLF39525.1"/>
    <property type="molecule type" value="Genomic_DNA"/>
</dbReference>
<reference evidence="2 3" key="1">
    <citation type="journal article" date="2017" name="Int. J. Syst. Evol. Microbiol.">
        <title>Maripseudobacter aurantiacus gen. nov., sp. nov., a novel member of the family Flavobacteriaceae isolated from a sedimentation basin.</title>
        <authorList>
            <person name="Chen C."/>
            <person name="Su Y."/>
            <person name="Tao T."/>
            <person name="Fu G."/>
            <person name="Zhang C."/>
            <person name="Sun C."/>
            <person name="Zhang X."/>
            <person name="Wu M."/>
        </authorList>
    </citation>
    <scope>NUCLEOTIDE SEQUENCE [LARGE SCALE GENOMIC DNA]</scope>
    <source>
        <strain evidence="3">CDA4</strain>
    </source>
</reference>
<sequence>MTEFIAIIIIIIVIAYFIGKSKTKKTSKVQKKVVPQKQNTNVNTNRIDIVEDKILYKKKGIKTFEMKGMFYQNLNPKIHSGDFIGIGKCEDNSHDMYAVGIYNQQNELLGYTPKGNKRLNNSLAEWNNGKVPVWGGLSHDDYDDRWYGTVYIPVGLTAEQIEKVEKILSLKSDNQTQIKKKEKSTEKYFEILNRHREITELLNDLKNPEEFYYSFPKNLVPSISSHLEKEKNWEKLLELEKHQDLISELSDKFRETTLKRIEKAKKNVA</sequence>
<keyword evidence="1" id="KW-0812">Transmembrane</keyword>
<evidence type="ECO:0000313" key="3">
    <source>
        <dbReference type="Proteomes" id="UP000308382"/>
    </source>
</evidence>
<evidence type="ECO:0000313" key="2">
    <source>
        <dbReference type="EMBL" id="TLF39525.1"/>
    </source>
</evidence>
<dbReference type="AlphaFoldDB" id="A0A5R8LQM6"/>
<name>A0A5R8LQM6_9FLAO</name>
<evidence type="ECO:0008006" key="4">
    <source>
        <dbReference type="Google" id="ProtNLM"/>
    </source>
</evidence>
<proteinExistence type="predicted"/>
<dbReference type="OrthoDB" id="1115486at2"/>
<accession>A0A5R8LQM6</accession>
<evidence type="ECO:0000256" key="1">
    <source>
        <dbReference type="SAM" id="Phobius"/>
    </source>
</evidence>
<dbReference type="Proteomes" id="UP000308382">
    <property type="component" value="Unassembled WGS sequence"/>
</dbReference>
<protein>
    <recommendedName>
        <fullName evidence="4">HIRAN domain-containing protein</fullName>
    </recommendedName>
</protein>
<organism evidence="2 3">
    <name type="scientific">Maribacter aurantiacus</name>
    <dbReference type="NCBI Taxonomy" id="1882343"/>
    <lineage>
        <taxon>Bacteria</taxon>
        <taxon>Pseudomonadati</taxon>
        <taxon>Bacteroidota</taxon>
        <taxon>Flavobacteriia</taxon>
        <taxon>Flavobacteriales</taxon>
        <taxon>Flavobacteriaceae</taxon>
        <taxon>Maribacter</taxon>
    </lineage>
</organism>
<comment type="caution">
    <text evidence="2">The sequence shown here is derived from an EMBL/GenBank/DDBJ whole genome shotgun (WGS) entry which is preliminary data.</text>
</comment>
<keyword evidence="1" id="KW-1133">Transmembrane helix</keyword>
<gene>
    <name evidence="2" type="ORF">FEK29_17770</name>
</gene>
<keyword evidence="3" id="KW-1185">Reference proteome</keyword>
<dbReference type="RefSeq" id="WP_138259780.1">
    <property type="nucleotide sequence ID" value="NZ_VBUK01000022.1"/>
</dbReference>